<dbReference type="InterPro" id="IPR036514">
    <property type="entry name" value="SGNH_hydro_sf"/>
</dbReference>
<name>A0A1G8Z3B6_9BACL</name>
<gene>
    <name evidence="5" type="ORF">SAMN05216192_13154</name>
</gene>
<evidence type="ECO:0000259" key="3">
    <source>
        <dbReference type="Pfam" id="PF13472"/>
    </source>
</evidence>
<dbReference type="AlphaFoldDB" id="A0A1G8Z3B6"/>
<sequence length="366" mass="40612">MSWRFDFGPAGAAEGYTKVSAADSYDAAKGYGFTDVSQVTEHNRGEEPLAGDFVIPFNTAFVADVEDGNYIVSILTGDEAAPSCTTLKTNGERLILNNYRTVTGQVSRELFGVNVRGGQLKLRFGGVAPRINALEITKTSEQITVYLAGDSTVTDVGDEKGFPFSGWGQMLQYFFKHDVAVANHAVGGRSSKSFIGENRLQPILDEIKEGDYMFIQFGHNDQKWDEARHTDPLTTYPEHLRRYIEGARAKQAIPVLVTSVHRRYFDAAGKLTDTHGAYLEAVRKLAEEEEVPLIDLAEKSRRLFEEAGPEATKSIFLWGAPGEWMNHPGGTVDNTHFQERGSLRIAELVVQGIRELGLQKLIMFLR</sequence>
<organism evidence="5 6">
    <name type="scientific">Paenibacillus typhae</name>
    <dbReference type="NCBI Taxonomy" id="1174501"/>
    <lineage>
        <taxon>Bacteria</taxon>
        <taxon>Bacillati</taxon>
        <taxon>Bacillota</taxon>
        <taxon>Bacilli</taxon>
        <taxon>Bacillales</taxon>
        <taxon>Paenibacillaceae</taxon>
        <taxon>Paenibacillus</taxon>
    </lineage>
</organism>
<dbReference type="GO" id="GO:0016787">
    <property type="term" value="F:hydrolase activity"/>
    <property type="evidence" value="ECO:0007669"/>
    <property type="project" value="UniProtKB-KW"/>
</dbReference>
<feature type="domain" description="SGNH hydrolase-type esterase" evidence="3">
    <location>
        <begin position="148"/>
        <end position="305"/>
    </location>
</feature>
<dbReference type="STRING" id="1174501.SAMN05216192_13154"/>
<dbReference type="Pfam" id="PF21254">
    <property type="entry name" value="AGA-YXIM_GBD"/>
    <property type="match status" value="1"/>
</dbReference>
<dbReference type="Gene3D" id="2.60.120.430">
    <property type="entry name" value="Galactose-binding lectin"/>
    <property type="match status" value="1"/>
</dbReference>
<keyword evidence="2" id="KW-0378">Hydrolase</keyword>
<dbReference type="InterPro" id="IPR013830">
    <property type="entry name" value="SGNH_hydro"/>
</dbReference>
<evidence type="ECO:0000259" key="4">
    <source>
        <dbReference type="Pfam" id="PF21254"/>
    </source>
</evidence>
<comment type="similarity">
    <text evidence="1">Belongs to the 'GDSL' lipolytic enzyme family.</text>
</comment>
<reference evidence="6" key="1">
    <citation type="submission" date="2016-10" db="EMBL/GenBank/DDBJ databases">
        <authorList>
            <person name="Varghese N."/>
            <person name="Submissions S."/>
        </authorList>
    </citation>
    <scope>NUCLEOTIDE SEQUENCE [LARGE SCALE GENOMIC DNA]</scope>
    <source>
        <strain evidence="6">CGMCC 1.11012</strain>
    </source>
</reference>
<feature type="domain" description="Beta-agarase/YXIM esterase-like galactose-binding" evidence="4">
    <location>
        <begin position="3"/>
        <end position="122"/>
    </location>
</feature>
<dbReference type="Gene3D" id="3.40.50.1110">
    <property type="entry name" value="SGNH hydrolase"/>
    <property type="match status" value="1"/>
</dbReference>
<evidence type="ECO:0000256" key="1">
    <source>
        <dbReference type="ARBA" id="ARBA00008668"/>
    </source>
</evidence>
<dbReference type="PANTHER" id="PTHR43695:SF1">
    <property type="entry name" value="RHAMNOGALACTURONAN ACETYLESTERASE"/>
    <property type="match status" value="1"/>
</dbReference>
<dbReference type="Pfam" id="PF13472">
    <property type="entry name" value="Lipase_GDSL_2"/>
    <property type="match status" value="1"/>
</dbReference>
<dbReference type="Proteomes" id="UP000199050">
    <property type="component" value="Unassembled WGS sequence"/>
</dbReference>
<proteinExistence type="inferred from homology"/>
<evidence type="ECO:0000313" key="5">
    <source>
        <dbReference type="EMBL" id="SDK09612.1"/>
    </source>
</evidence>
<dbReference type="RefSeq" id="WP_090717133.1">
    <property type="nucleotide sequence ID" value="NZ_CBCSKY010000035.1"/>
</dbReference>
<dbReference type="OrthoDB" id="9807041at2"/>
<evidence type="ECO:0000256" key="2">
    <source>
        <dbReference type="ARBA" id="ARBA00022801"/>
    </source>
</evidence>
<dbReference type="CDD" id="cd01821">
    <property type="entry name" value="Rhamnogalacturan_acetylesterase_like"/>
    <property type="match status" value="1"/>
</dbReference>
<evidence type="ECO:0000313" key="6">
    <source>
        <dbReference type="Proteomes" id="UP000199050"/>
    </source>
</evidence>
<protein>
    <submittedName>
        <fullName evidence="5">Lysophospholipase L1</fullName>
    </submittedName>
</protein>
<dbReference type="EMBL" id="FNDX01000031">
    <property type="protein sequence ID" value="SDK09612.1"/>
    <property type="molecule type" value="Genomic_DNA"/>
</dbReference>
<dbReference type="InterPro" id="IPR049033">
    <property type="entry name" value="AGA-YXIM_GBD"/>
</dbReference>
<dbReference type="PANTHER" id="PTHR43695">
    <property type="entry name" value="PUTATIVE (AFU_ORTHOLOGUE AFUA_2G17250)-RELATED"/>
    <property type="match status" value="1"/>
</dbReference>
<dbReference type="SUPFAM" id="SSF49785">
    <property type="entry name" value="Galactose-binding domain-like"/>
    <property type="match status" value="1"/>
</dbReference>
<accession>A0A1G8Z3B6</accession>
<dbReference type="InterPro" id="IPR008979">
    <property type="entry name" value="Galactose-bd-like_sf"/>
</dbReference>
<dbReference type="SUPFAM" id="SSF52266">
    <property type="entry name" value="SGNH hydrolase"/>
    <property type="match status" value="1"/>
</dbReference>
<keyword evidence="6" id="KW-1185">Reference proteome</keyword>
<dbReference type="InterPro" id="IPR037459">
    <property type="entry name" value="RhgT-like"/>
</dbReference>